<evidence type="ECO:0000256" key="4">
    <source>
        <dbReference type="ARBA" id="ARBA00022989"/>
    </source>
</evidence>
<comment type="similarity">
    <text evidence="2">Belongs to the major facilitator superfamily. Sugar transporter (TC 2.A.1.1) family.</text>
</comment>
<reference evidence="8 9" key="1">
    <citation type="submission" date="2016-04" db="EMBL/GenBank/DDBJ databases">
        <title>Draft genome of Fonsecaea erecta CBS 125763.</title>
        <authorList>
            <person name="Weiss V.A."/>
            <person name="Vicente V.A."/>
            <person name="Raittz R.T."/>
            <person name="Moreno L.F."/>
            <person name="De Souza E.M."/>
            <person name="Pedrosa F.O."/>
            <person name="Steffens M.B."/>
            <person name="Faoro H."/>
            <person name="Tadra-Sfeir M.Z."/>
            <person name="Najafzadeh M.J."/>
            <person name="Felipe M.S."/>
            <person name="Teixeira M."/>
            <person name="Sun J."/>
            <person name="Xi L."/>
            <person name="Gomes R."/>
            <person name="De Azevedo C.M."/>
            <person name="Salgado C.G."/>
            <person name="Da Silva M.B."/>
            <person name="Nascimento M.F."/>
            <person name="Queiroz-Telles F."/>
            <person name="Attili D.S."/>
            <person name="Gorbushina A."/>
        </authorList>
    </citation>
    <scope>NUCLEOTIDE SEQUENCE [LARGE SCALE GENOMIC DNA]</scope>
    <source>
        <strain evidence="8 9">CBS 125763</strain>
    </source>
</reference>
<dbReference type="SUPFAM" id="SSF103473">
    <property type="entry name" value="MFS general substrate transporter"/>
    <property type="match status" value="1"/>
</dbReference>
<dbReference type="GO" id="GO:0005351">
    <property type="term" value="F:carbohydrate:proton symporter activity"/>
    <property type="evidence" value="ECO:0007669"/>
    <property type="project" value="TreeGrafter"/>
</dbReference>
<dbReference type="Proteomes" id="UP000078343">
    <property type="component" value="Unassembled WGS sequence"/>
</dbReference>
<dbReference type="InterPro" id="IPR036259">
    <property type="entry name" value="MFS_trans_sf"/>
</dbReference>
<dbReference type="InterPro" id="IPR050360">
    <property type="entry name" value="MFS_Sugar_Transporters"/>
</dbReference>
<feature type="transmembrane region" description="Helical" evidence="6">
    <location>
        <begin position="331"/>
        <end position="352"/>
    </location>
</feature>
<comment type="caution">
    <text evidence="8">The sequence shown here is derived from an EMBL/GenBank/DDBJ whole genome shotgun (WGS) entry which is preliminary data.</text>
</comment>
<sequence length="543" mass="59526">MTNKGQNVLPPTVDAAPSTETTVAVEKRKRHFGHRMVFSVIIMCLGTLTYSYGAGVIATTIGQPSFYAYMKLDNGSQTSALIGATTALYYAGGIFGAFGANFIADHWGRKASIYSGALTSLAAAALCAGSVHIAMFIVSRFLYGVGGFMLLMTVPLWITEVVPAEVRGAFAQCHGVCTSLGYFLSSYVGVGFYTNGNIKGLNSWRGPLAIGALPPILFLCGLWWVPESPRFLLLKEQTSKAWEIVRKFHSAPGDTDHYYAQIEMFQMKNQIELDRTLPTSWLFMFKTPSMRKRMVMTIFIVFAVLGSGNLCIATYATVIMSHSGWEPRAQLNIQAGMMAAVMPGIVAAVFFTEKLRRPTLVMIGLLGENIVLACYTGVSASFDLANAQHRSAQVACVALLYLFQMFSAAFTEGPMSYWAAEFYPTHLRARGQTIQVVSYGAFSILWGQSGPTAIATLGWKFFLVFICITVVTSFVIYLYFPDTQGKSLEEMALLFGDDDLVVVRQQDIYVDTDHHIVGTVHKDKEGQAVVVNLEDINDAKEDA</sequence>
<evidence type="ECO:0000256" key="5">
    <source>
        <dbReference type="ARBA" id="ARBA00023136"/>
    </source>
</evidence>
<gene>
    <name evidence="8" type="ORF">AYL99_03914</name>
</gene>
<name>A0A178ZQH2_9EURO</name>
<feature type="transmembrane region" description="Helical" evidence="6">
    <location>
        <begin position="461"/>
        <end position="480"/>
    </location>
</feature>
<feature type="transmembrane region" description="Helical" evidence="6">
    <location>
        <begin position="141"/>
        <end position="158"/>
    </location>
</feature>
<organism evidence="8 9">
    <name type="scientific">Fonsecaea erecta</name>
    <dbReference type="NCBI Taxonomy" id="1367422"/>
    <lineage>
        <taxon>Eukaryota</taxon>
        <taxon>Fungi</taxon>
        <taxon>Dikarya</taxon>
        <taxon>Ascomycota</taxon>
        <taxon>Pezizomycotina</taxon>
        <taxon>Eurotiomycetes</taxon>
        <taxon>Chaetothyriomycetidae</taxon>
        <taxon>Chaetothyriales</taxon>
        <taxon>Herpotrichiellaceae</taxon>
        <taxon>Fonsecaea</taxon>
    </lineage>
</organism>
<dbReference type="EMBL" id="LVYI01000003">
    <property type="protein sequence ID" value="OAP61711.1"/>
    <property type="molecule type" value="Genomic_DNA"/>
</dbReference>
<dbReference type="GeneID" id="30008083"/>
<feature type="transmembrane region" description="Helical" evidence="6">
    <location>
        <begin position="81"/>
        <end position="104"/>
    </location>
</feature>
<feature type="transmembrane region" description="Helical" evidence="6">
    <location>
        <begin position="37"/>
        <end position="61"/>
    </location>
</feature>
<dbReference type="InterPro" id="IPR005828">
    <property type="entry name" value="MFS_sugar_transport-like"/>
</dbReference>
<dbReference type="PROSITE" id="PS50850">
    <property type="entry name" value="MFS"/>
    <property type="match status" value="1"/>
</dbReference>
<evidence type="ECO:0000313" key="9">
    <source>
        <dbReference type="Proteomes" id="UP000078343"/>
    </source>
</evidence>
<feature type="transmembrane region" description="Helical" evidence="6">
    <location>
        <begin position="294"/>
        <end position="319"/>
    </location>
</feature>
<keyword evidence="4 6" id="KW-1133">Transmembrane helix</keyword>
<dbReference type="GO" id="GO:0016020">
    <property type="term" value="C:membrane"/>
    <property type="evidence" value="ECO:0007669"/>
    <property type="project" value="UniProtKB-SubCell"/>
</dbReference>
<evidence type="ECO:0000256" key="2">
    <source>
        <dbReference type="ARBA" id="ARBA00010992"/>
    </source>
</evidence>
<evidence type="ECO:0000256" key="1">
    <source>
        <dbReference type="ARBA" id="ARBA00004141"/>
    </source>
</evidence>
<dbReference type="InterPro" id="IPR020846">
    <property type="entry name" value="MFS_dom"/>
</dbReference>
<dbReference type="RefSeq" id="XP_018695078.1">
    <property type="nucleotide sequence ID" value="XM_018835428.1"/>
</dbReference>
<dbReference type="PANTHER" id="PTHR48022">
    <property type="entry name" value="PLASTIDIC GLUCOSE TRANSPORTER 4"/>
    <property type="match status" value="1"/>
</dbReference>
<keyword evidence="9" id="KW-1185">Reference proteome</keyword>
<dbReference type="OrthoDB" id="8120565at2759"/>
<feature type="transmembrane region" description="Helical" evidence="6">
    <location>
        <begin position="392"/>
        <end position="411"/>
    </location>
</feature>
<keyword evidence="5 6" id="KW-0472">Membrane</keyword>
<evidence type="ECO:0000259" key="7">
    <source>
        <dbReference type="PROSITE" id="PS50850"/>
    </source>
</evidence>
<dbReference type="Gene3D" id="1.20.1250.20">
    <property type="entry name" value="MFS general substrate transporter like domains"/>
    <property type="match status" value="1"/>
</dbReference>
<accession>A0A178ZQH2</accession>
<comment type="subcellular location">
    <subcellularLocation>
        <location evidence="1">Membrane</location>
        <topology evidence="1">Multi-pass membrane protein</topology>
    </subcellularLocation>
</comment>
<feature type="transmembrane region" description="Helical" evidence="6">
    <location>
        <begin position="111"/>
        <end position="135"/>
    </location>
</feature>
<feature type="transmembrane region" description="Helical" evidence="6">
    <location>
        <begin position="206"/>
        <end position="225"/>
    </location>
</feature>
<feature type="transmembrane region" description="Helical" evidence="6">
    <location>
        <begin position="170"/>
        <end position="194"/>
    </location>
</feature>
<feature type="domain" description="Major facilitator superfamily (MFS) profile" evidence="7">
    <location>
        <begin position="39"/>
        <end position="484"/>
    </location>
</feature>
<evidence type="ECO:0000256" key="6">
    <source>
        <dbReference type="SAM" id="Phobius"/>
    </source>
</evidence>
<dbReference type="PANTHER" id="PTHR48022:SF11">
    <property type="entry name" value="MONOSACCHARIDE TRANSPORTER (HXT8), PUTATIVE (AFU_ORTHOLOGUE AFUA_2G08120)-RELATED"/>
    <property type="match status" value="1"/>
</dbReference>
<keyword evidence="3 6" id="KW-0812">Transmembrane</keyword>
<protein>
    <recommendedName>
        <fullName evidence="7">Major facilitator superfamily (MFS) profile domain-containing protein</fullName>
    </recommendedName>
</protein>
<dbReference type="Pfam" id="PF00083">
    <property type="entry name" value="Sugar_tr"/>
    <property type="match status" value="1"/>
</dbReference>
<feature type="transmembrane region" description="Helical" evidence="6">
    <location>
        <begin position="359"/>
        <end position="380"/>
    </location>
</feature>
<evidence type="ECO:0000313" key="8">
    <source>
        <dbReference type="EMBL" id="OAP61711.1"/>
    </source>
</evidence>
<proteinExistence type="inferred from homology"/>
<evidence type="ECO:0000256" key="3">
    <source>
        <dbReference type="ARBA" id="ARBA00022692"/>
    </source>
</evidence>
<feature type="transmembrane region" description="Helical" evidence="6">
    <location>
        <begin position="432"/>
        <end position="449"/>
    </location>
</feature>
<dbReference type="AlphaFoldDB" id="A0A178ZQH2"/>